<feature type="transmembrane region" description="Helical" evidence="1">
    <location>
        <begin position="36"/>
        <end position="61"/>
    </location>
</feature>
<keyword evidence="3" id="KW-1185">Reference proteome</keyword>
<proteinExistence type="predicted"/>
<evidence type="ECO:0000313" key="3">
    <source>
        <dbReference type="Proteomes" id="UP001480661"/>
    </source>
</evidence>
<keyword evidence="1" id="KW-1133">Transmembrane helix</keyword>
<keyword evidence="1" id="KW-0472">Membrane</keyword>
<accession>A0AAX4MXE7</accession>
<evidence type="ECO:0008006" key="4">
    <source>
        <dbReference type="Google" id="ProtNLM"/>
    </source>
</evidence>
<dbReference type="EMBL" id="PP496415">
    <property type="protein sequence ID" value="WYV99430.1"/>
    <property type="molecule type" value="Genomic_DNA"/>
</dbReference>
<protein>
    <recommendedName>
        <fullName evidence="4">DUF997 family protein</fullName>
    </recommendedName>
</protein>
<dbReference type="Proteomes" id="UP001480661">
    <property type="component" value="Segment"/>
</dbReference>
<organism evidence="2 3">
    <name type="scientific">Pseudomonas phage vB_PpuM-NoPa</name>
    <dbReference type="NCBI Taxonomy" id="3132619"/>
    <lineage>
        <taxon>Viruses</taxon>
        <taxon>Duplodnaviria</taxon>
        <taxon>Heunggongvirae</taxon>
        <taxon>Uroviricota</taxon>
        <taxon>Caudoviricetes</taxon>
        <taxon>Vandenendeviridae</taxon>
        <taxon>Gorskivirinae</taxon>
        <taxon>Tartuvirus</taxon>
        <taxon>Tartuvirus nopa</taxon>
    </lineage>
</organism>
<reference evidence="2 3" key="1">
    <citation type="submission" date="2024-03" db="EMBL/GenBank/DDBJ databases">
        <title>Isolation and characterization of a phage collection against Pseudomonas putida.</title>
        <authorList>
            <person name="Brauer A."/>
            <person name="Rosendahl S."/>
            <person name="Kangsep A."/>
            <person name="Rikberg R."/>
            <person name="Lewanczyk A.C."/>
            <person name="Horak R."/>
            <person name="Tamman H."/>
        </authorList>
    </citation>
    <scope>NUCLEOTIDE SEQUENCE [LARGE SCALE GENOMIC DNA]</scope>
</reference>
<name>A0AAX4MXE7_9CAUD</name>
<evidence type="ECO:0000313" key="2">
    <source>
        <dbReference type="EMBL" id="WYV99430.1"/>
    </source>
</evidence>
<evidence type="ECO:0000256" key="1">
    <source>
        <dbReference type="SAM" id="Phobius"/>
    </source>
</evidence>
<sequence>MRYVAVAVSLFIILCTLIWGVGGFISLSWNVLLWNGVARFGLVFFWFIVALPLSIMLTVGVHEMDEEKAKKARLKDK</sequence>
<keyword evidence="1" id="KW-0812">Transmembrane</keyword>
<gene>
    <name evidence="2" type="ORF">NoPa_00091</name>
</gene>